<sequence length="196" mass="22420">MKKLLLTTLLIFGTAIVHGQDKMQFSIIGGYEHFKKENPHNQTAGCGLGCEFKYYFYNRLYALANFHAGIYNEFTPRTAMAEVGEVDFSMHWRTREYKGGAGMGIDLLKTQRHNIYTQATFGLAKLKQSVPVIHSYRPTVEMGTKNTYLLRYATSISIGYDYRVIKSFSIGLNYTGWWVADVAYRNTLNAKIGYNF</sequence>
<dbReference type="EMBL" id="JGDM01000089">
    <property type="protein sequence ID" value="EXZ42859.1"/>
    <property type="molecule type" value="Genomic_DNA"/>
</dbReference>
<accession>A0A016A6X7</accession>
<evidence type="ECO:0008006" key="4">
    <source>
        <dbReference type="Google" id="ProtNLM"/>
    </source>
</evidence>
<feature type="signal peptide" evidence="1">
    <location>
        <begin position="1"/>
        <end position="19"/>
    </location>
</feature>
<evidence type="ECO:0000256" key="1">
    <source>
        <dbReference type="SAM" id="SignalP"/>
    </source>
</evidence>
<reference evidence="2 3" key="1">
    <citation type="submission" date="2014-02" db="EMBL/GenBank/DDBJ databases">
        <authorList>
            <person name="Sears C."/>
            <person name="Carroll K."/>
            <person name="Sack B.R."/>
            <person name="Qadri F."/>
            <person name="Myers L.L."/>
            <person name="Chung G.-T."/>
            <person name="Escheverria P."/>
            <person name="Fraser C.M."/>
            <person name="Sadzewicz L."/>
            <person name="Shefchek K.A."/>
            <person name="Tallon L."/>
            <person name="Das S.P."/>
            <person name="Daugherty S."/>
            <person name="Mongodin E.F."/>
        </authorList>
    </citation>
    <scope>NUCLEOTIDE SEQUENCE [LARGE SCALE GENOMIC DNA]</scope>
    <source>
        <strain evidence="2 3">2-F-2 #4</strain>
    </source>
</reference>
<dbReference type="AlphaFoldDB" id="A0A016A6X7"/>
<organism evidence="2 3">
    <name type="scientific">Bacteroides fragilis str. 2-F-2 #4</name>
    <dbReference type="NCBI Taxonomy" id="1339280"/>
    <lineage>
        <taxon>Bacteria</taxon>
        <taxon>Pseudomonadati</taxon>
        <taxon>Bacteroidota</taxon>
        <taxon>Bacteroidia</taxon>
        <taxon>Bacteroidales</taxon>
        <taxon>Bacteroidaceae</taxon>
        <taxon>Bacteroides</taxon>
    </lineage>
</organism>
<dbReference type="RefSeq" id="WP_032571379.1">
    <property type="nucleotide sequence ID" value="NZ_JGDM01000089.1"/>
</dbReference>
<comment type="caution">
    <text evidence="2">The sequence shown here is derived from an EMBL/GenBank/DDBJ whole genome shotgun (WGS) entry which is preliminary data.</text>
</comment>
<dbReference type="Proteomes" id="UP000022272">
    <property type="component" value="Unassembled WGS sequence"/>
</dbReference>
<evidence type="ECO:0000313" key="3">
    <source>
        <dbReference type="Proteomes" id="UP000022272"/>
    </source>
</evidence>
<proteinExistence type="predicted"/>
<gene>
    <name evidence="2" type="ORF">M076_3993</name>
</gene>
<keyword evidence="1" id="KW-0732">Signal</keyword>
<dbReference type="PATRIC" id="fig|1339280.3.peg.3827"/>
<protein>
    <recommendedName>
        <fullName evidence="4">Outer membrane beta-barrel domain protein</fullName>
    </recommendedName>
</protein>
<feature type="chain" id="PRO_5001483108" description="Outer membrane beta-barrel domain protein" evidence="1">
    <location>
        <begin position="20"/>
        <end position="196"/>
    </location>
</feature>
<name>A0A016A6X7_BACFG</name>
<evidence type="ECO:0000313" key="2">
    <source>
        <dbReference type="EMBL" id="EXZ42859.1"/>
    </source>
</evidence>